<gene>
    <name evidence="1" type="ORF">H4R26_000340</name>
</gene>
<reference evidence="1" key="1">
    <citation type="submission" date="2022-07" db="EMBL/GenBank/DDBJ databases">
        <title>Phylogenomic reconstructions and comparative analyses of Kickxellomycotina fungi.</title>
        <authorList>
            <person name="Reynolds N.K."/>
            <person name="Stajich J.E."/>
            <person name="Barry K."/>
            <person name="Grigoriev I.V."/>
            <person name="Crous P."/>
            <person name="Smith M.E."/>
        </authorList>
    </citation>
    <scope>NUCLEOTIDE SEQUENCE</scope>
    <source>
        <strain evidence="1">IMI 214461</strain>
    </source>
</reference>
<name>A0A9W8BNV2_9FUNG</name>
<dbReference type="Proteomes" id="UP001150907">
    <property type="component" value="Unassembled WGS sequence"/>
</dbReference>
<proteinExistence type="predicted"/>
<dbReference type="Gene3D" id="3.10.20.90">
    <property type="entry name" value="Phosphatidylinositol 3-kinase Catalytic Subunit, Chain A, domain 1"/>
    <property type="match status" value="1"/>
</dbReference>
<comment type="caution">
    <text evidence="1">The sequence shown here is derived from an EMBL/GenBank/DDBJ whole genome shotgun (WGS) entry which is preliminary data.</text>
</comment>
<evidence type="ECO:0000313" key="2">
    <source>
        <dbReference type="Proteomes" id="UP001150907"/>
    </source>
</evidence>
<evidence type="ECO:0000313" key="1">
    <source>
        <dbReference type="EMBL" id="KAJ2008220.1"/>
    </source>
</evidence>
<dbReference type="AlphaFoldDB" id="A0A9W8BNV2"/>
<keyword evidence="2" id="KW-1185">Reference proteome</keyword>
<accession>A0A9W8BNV2</accession>
<organism evidence="1 2">
    <name type="scientific">Coemansia thaxteri</name>
    <dbReference type="NCBI Taxonomy" id="2663907"/>
    <lineage>
        <taxon>Eukaryota</taxon>
        <taxon>Fungi</taxon>
        <taxon>Fungi incertae sedis</taxon>
        <taxon>Zoopagomycota</taxon>
        <taxon>Kickxellomycotina</taxon>
        <taxon>Kickxellomycetes</taxon>
        <taxon>Kickxellales</taxon>
        <taxon>Kickxellaceae</taxon>
        <taxon>Coemansia</taxon>
    </lineage>
</organism>
<sequence length="156" mass="17328">MVVGRLASIRKLDGTAVSTEERNELERYYLALSTKHQGDASVDFPRLEELIAIHGAPRKATGAHDAKIKSRLVAVTIQVMRAQRVESETRRSLLKSMLVRQLNPIAMKLTKSLAFQLFVSADGDDSHWTHLDNDARPLSFYGVESDGAVIRVQVDG</sequence>
<dbReference type="OrthoDB" id="5273213at2759"/>
<protein>
    <submittedName>
        <fullName evidence="1">Uncharacterized protein</fullName>
    </submittedName>
</protein>
<dbReference type="EMBL" id="JANBQF010000009">
    <property type="protein sequence ID" value="KAJ2008220.1"/>
    <property type="molecule type" value="Genomic_DNA"/>
</dbReference>